<organism evidence="2 3">
    <name type="scientific">Thermothielavioides terrestris (strain ATCC 38088 / NRRL 8126)</name>
    <name type="common">Thielavia terrestris</name>
    <dbReference type="NCBI Taxonomy" id="578455"/>
    <lineage>
        <taxon>Eukaryota</taxon>
        <taxon>Fungi</taxon>
        <taxon>Dikarya</taxon>
        <taxon>Ascomycota</taxon>
        <taxon>Pezizomycotina</taxon>
        <taxon>Sordariomycetes</taxon>
        <taxon>Sordariomycetidae</taxon>
        <taxon>Sordariales</taxon>
        <taxon>Chaetomiaceae</taxon>
        <taxon>Thermothielavioides</taxon>
        <taxon>Thermothielavioides terrestris</taxon>
    </lineage>
</organism>
<reference evidence="2 3" key="1">
    <citation type="journal article" date="2011" name="Nat. Biotechnol.">
        <title>Comparative genomic analysis of the thermophilic biomass-degrading fungi Myceliophthora thermophila and Thielavia terrestris.</title>
        <authorList>
            <person name="Berka R.M."/>
            <person name="Grigoriev I.V."/>
            <person name="Otillar R."/>
            <person name="Salamov A."/>
            <person name="Grimwood J."/>
            <person name="Reid I."/>
            <person name="Ishmael N."/>
            <person name="John T."/>
            <person name="Darmond C."/>
            <person name="Moisan M.-C."/>
            <person name="Henrissat B."/>
            <person name="Coutinho P.M."/>
            <person name="Lombard V."/>
            <person name="Natvig D.O."/>
            <person name="Lindquist E."/>
            <person name="Schmutz J."/>
            <person name="Lucas S."/>
            <person name="Harris P."/>
            <person name="Powlowski J."/>
            <person name="Bellemare A."/>
            <person name="Taylor D."/>
            <person name="Butler G."/>
            <person name="de Vries R.P."/>
            <person name="Allijn I.E."/>
            <person name="van den Brink J."/>
            <person name="Ushinsky S."/>
            <person name="Storms R."/>
            <person name="Powell A.J."/>
            <person name="Paulsen I.T."/>
            <person name="Elbourne L.D.H."/>
            <person name="Baker S.E."/>
            <person name="Magnuson J."/>
            <person name="LaBoissiere S."/>
            <person name="Clutterbuck A.J."/>
            <person name="Martinez D."/>
            <person name="Wogulis M."/>
            <person name="de Leon A.L."/>
            <person name="Rey M.W."/>
            <person name="Tsang A."/>
        </authorList>
    </citation>
    <scope>NUCLEOTIDE SEQUENCE [LARGE SCALE GENOMIC DNA]</scope>
    <source>
        <strain evidence="3">ATCC 38088 / NRRL 8126</strain>
    </source>
</reference>
<dbReference type="HOGENOM" id="CLU_980664_0_0_1"/>
<accession>G2RCU9</accession>
<gene>
    <name evidence="2" type="ORF">THITE_2120604</name>
</gene>
<feature type="compositionally biased region" description="Polar residues" evidence="1">
    <location>
        <begin position="93"/>
        <end position="108"/>
    </location>
</feature>
<protein>
    <submittedName>
        <fullName evidence="2">Uncharacterized protein</fullName>
    </submittedName>
</protein>
<sequence length="284" mass="30744">MAEFDPIEFFGTGCGRDIAIARHARSRSHGSISLASLDSRLHAALESSAPEGPRLISGVTKHPVSPSRTFVNITPEGSVVGPALDQPGASPVASPNVSSHSDPTSASAKASPLTRYVSSRQRHEKIALSLPEGSVLDYDEGSRDHHHQSKSAAVEQFGATANPCMENDSPIGRYLTDVHQAHERLALALERQGGAPQPEATASHPDTQDTETGSSISLCDENDTETKEERDGMTAEMMLSVIHERRRRQFAGQDRSYMLKAPRARKRQSSSPLHGHKDKTGRWS</sequence>
<evidence type="ECO:0000256" key="1">
    <source>
        <dbReference type="SAM" id="MobiDB-lite"/>
    </source>
</evidence>
<dbReference type="KEGG" id="ttt:THITE_2120604"/>
<dbReference type="EMBL" id="CP003013">
    <property type="protein sequence ID" value="AEO69837.1"/>
    <property type="molecule type" value="Genomic_DNA"/>
</dbReference>
<keyword evidence="3" id="KW-1185">Reference proteome</keyword>
<feature type="region of interest" description="Disordered" evidence="1">
    <location>
        <begin position="76"/>
        <end position="125"/>
    </location>
</feature>
<evidence type="ECO:0000313" key="3">
    <source>
        <dbReference type="Proteomes" id="UP000008181"/>
    </source>
</evidence>
<name>G2RCU9_THETT</name>
<feature type="region of interest" description="Disordered" evidence="1">
    <location>
        <begin position="192"/>
        <end position="284"/>
    </location>
</feature>
<dbReference type="Proteomes" id="UP000008181">
    <property type="component" value="Chromosome 5"/>
</dbReference>
<feature type="compositionally biased region" description="Basic and acidic residues" evidence="1">
    <location>
        <begin position="224"/>
        <end position="233"/>
    </location>
</feature>
<dbReference type="eggNOG" id="ENOG502RKJA">
    <property type="taxonomic scope" value="Eukaryota"/>
</dbReference>
<dbReference type="AlphaFoldDB" id="G2RCU9"/>
<proteinExistence type="predicted"/>
<dbReference type="RefSeq" id="XP_003656173.1">
    <property type="nucleotide sequence ID" value="XM_003656125.1"/>
</dbReference>
<dbReference type="OrthoDB" id="10563218at2759"/>
<dbReference type="GeneID" id="11519511"/>
<feature type="compositionally biased region" description="Basic residues" evidence="1">
    <location>
        <begin position="262"/>
        <end position="277"/>
    </location>
</feature>
<evidence type="ECO:0000313" key="2">
    <source>
        <dbReference type="EMBL" id="AEO69837.1"/>
    </source>
</evidence>